<dbReference type="AlphaFoldDB" id="A0A2U9IC26"/>
<protein>
    <submittedName>
        <fullName evidence="7">Hydrogenase</fullName>
    </submittedName>
</protein>
<accession>A0A2U9IC26</accession>
<keyword evidence="5 6" id="KW-0472">Membrane</keyword>
<keyword evidence="4 6" id="KW-1133">Transmembrane helix</keyword>
<dbReference type="InterPro" id="IPR038730">
    <property type="entry name" value="HyfE-like"/>
</dbReference>
<evidence type="ECO:0000256" key="4">
    <source>
        <dbReference type="ARBA" id="ARBA00022989"/>
    </source>
</evidence>
<feature type="transmembrane region" description="Helical" evidence="6">
    <location>
        <begin position="59"/>
        <end position="79"/>
    </location>
</feature>
<feature type="transmembrane region" description="Helical" evidence="6">
    <location>
        <begin position="35"/>
        <end position="53"/>
    </location>
</feature>
<dbReference type="GeneID" id="36830906"/>
<organism evidence="7 8">
    <name type="scientific">Acidianus brierleyi</name>
    <dbReference type="NCBI Taxonomy" id="41673"/>
    <lineage>
        <taxon>Archaea</taxon>
        <taxon>Thermoproteota</taxon>
        <taxon>Thermoprotei</taxon>
        <taxon>Sulfolobales</taxon>
        <taxon>Sulfolobaceae</taxon>
        <taxon>Acidianus</taxon>
    </lineage>
</organism>
<keyword evidence="3 6" id="KW-0812">Transmembrane</keyword>
<dbReference type="RefSeq" id="WP_110269459.1">
    <property type="nucleotide sequence ID" value="NZ_CP029289.2"/>
</dbReference>
<dbReference type="EMBL" id="CP029289">
    <property type="protein sequence ID" value="AWR93575.1"/>
    <property type="molecule type" value="Genomic_DNA"/>
</dbReference>
<dbReference type="GO" id="GO:0005886">
    <property type="term" value="C:plasma membrane"/>
    <property type="evidence" value="ECO:0007669"/>
    <property type="project" value="UniProtKB-SubCell"/>
</dbReference>
<sequence length="213" mass="23729">MLNINTEIIDLVSVSIIALAFYMQGQAYYKPLIEASGIQSVILAVLSTFLGFITGIYDYFVLAIILILLRGIVTPYVLLKALGKKYGEREKIKGVTSLLVVDLAFFFTAVLIIYEFVISKILISTTYGVYELIFPLSLFFQGLYLIASRNSTPAQILGYIEEENALVMFGIFLIPIPLLIEASVFLDVLALVVISSVIIFEKREHTPIDELKG</sequence>
<comment type="subcellular location">
    <subcellularLocation>
        <location evidence="1">Cell membrane</location>
        <topology evidence="1">Multi-pass membrane protein</topology>
    </subcellularLocation>
</comment>
<dbReference type="OrthoDB" id="57556at2157"/>
<gene>
    <name evidence="7" type="ORF">DFR85_02080</name>
</gene>
<keyword evidence="2" id="KW-1003">Cell membrane</keyword>
<proteinExistence type="predicted"/>
<keyword evidence="8" id="KW-1185">Reference proteome</keyword>
<evidence type="ECO:0000256" key="5">
    <source>
        <dbReference type="ARBA" id="ARBA00023136"/>
    </source>
</evidence>
<feature type="transmembrane region" description="Helical" evidence="6">
    <location>
        <begin position="99"/>
        <end position="123"/>
    </location>
</feature>
<dbReference type="PANTHER" id="PTHR38601">
    <property type="entry name" value="HYDROGENASE-4 COMPONENT E"/>
    <property type="match status" value="1"/>
</dbReference>
<dbReference type="PANTHER" id="PTHR38601:SF1">
    <property type="entry name" value="HYDROGENASE-4 COMPONENT E"/>
    <property type="match status" value="1"/>
</dbReference>
<dbReference type="Proteomes" id="UP000248044">
    <property type="component" value="Chromosome"/>
</dbReference>
<feature type="transmembrane region" description="Helical" evidence="6">
    <location>
        <begin position="129"/>
        <end position="147"/>
    </location>
</feature>
<evidence type="ECO:0000256" key="6">
    <source>
        <dbReference type="SAM" id="Phobius"/>
    </source>
</evidence>
<evidence type="ECO:0000313" key="7">
    <source>
        <dbReference type="EMBL" id="AWR93575.1"/>
    </source>
</evidence>
<evidence type="ECO:0000256" key="1">
    <source>
        <dbReference type="ARBA" id="ARBA00004651"/>
    </source>
</evidence>
<feature type="transmembrane region" description="Helical" evidence="6">
    <location>
        <begin position="6"/>
        <end position="23"/>
    </location>
</feature>
<name>A0A2U9IC26_9CREN</name>
<reference evidence="7 8" key="1">
    <citation type="submission" date="2018-05" db="EMBL/GenBank/DDBJ databases">
        <title>Complete Genome Sequences of Extremely Thermoacidophilic, Metal-Mobilizing Type-Strain Members of the Archaeal Family Sulfolobaceae: Acidianus brierleyi DSM-1651T, Acidianus sulfidivorans DSM-18786T, Metallosphaera hakonensis DSM-7519T, and Metallosphaera prunae DSM-10039T.</title>
        <authorList>
            <person name="Counts J.A."/>
            <person name="Kelly R.M."/>
        </authorList>
    </citation>
    <scope>NUCLEOTIDE SEQUENCE [LARGE SCALE GENOMIC DNA]</scope>
    <source>
        <strain evidence="7 8">DSM 1651</strain>
    </source>
</reference>
<evidence type="ECO:0000256" key="3">
    <source>
        <dbReference type="ARBA" id="ARBA00022692"/>
    </source>
</evidence>
<dbReference type="KEGG" id="abri:DFR85_02080"/>
<feature type="transmembrane region" description="Helical" evidence="6">
    <location>
        <begin position="167"/>
        <end position="200"/>
    </location>
</feature>
<evidence type="ECO:0000313" key="8">
    <source>
        <dbReference type="Proteomes" id="UP000248044"/>
    </source>
</evidence>
<evidence type="ECO:0000256" key="2">
    <source>
        <dbReference type="ARBA" id="ARBA00022475"/>
    </source>
</evidence>